<dbReference type="EMBL" id="KV426598">
    <property type="protein sequence ID" value="KZV79527.1"/>
    <property type="molecule type" value="Genomic_DNA"/>
</dbReference>
<dbReference type="STRING" id="1314781.A0A165AYA5"/>
<dbReference type="CDD" id="cd00303">
    <property type="entry name" value="retropepsin_like"/>
    <property type="match status" value="1"/>
</dbReference>
<dbReference type="InterPro" id="IPR021109">
    <property type="entry name" value="Peptidase_aspartic_dom_sf"/>
</dbReference>
<gene>
    <name evidence="1" type="ORF">EXIGLDRAFT_631787</name>
</gene>
<keyword evidence="2" id="KW-1185">Reference proteome</keyword>
<evidence type="ECO:0000313" key="1">
    <source>
        <dbReference type="EMBL" id="KZV79527.1"/>
    </source>
</evidence>
<dbReference type="AlphaFoldDB" id="A0A165AYA5"/>
<protein>
    <recommendedName>
        <fullName evidence="3">Peptidase A2 domain-containing protein</fullName>
    </recommendedName>
</protein>
<name>A0A165AYA5_EXIGL</name>
<proteinExistence type="predicted"/>
<feature type="non-terminal residue" evidence="1">
    <location>
        <position position="272"/>
    </location>
</feature>
<evidence type="ECO:0000313" key="2">
    <source>
        <dbReference type="Proteomes" id="UP000077266"/>
    </source>
</evidence>
<dbReference type="Proteomes" id="UP000077266">
    <property type="component" value="Unassembled WGS sequence"/>
</dbReference>
<evidence type="ECO:0008006" key="3">
    <source>
        <dbReference type="Google" id="ProtNLM"/>
    </source>
</evidence>
<organism evidence="1 2">
    <name type="scientific">Exidia glandulosa HHB12029</name>
    <dbReference type="NCBI Taxonomy" id="1314781"/>
    <lineage>
        <taxon>Eukaryota</taxon>
        <taxon>Fungi</taxon>
        <taxon>Dikarya</taxon>
        <taxon>Basidiomycota</taxon>
        <taxon>Agaricomycotina</taxon>
        <taxon>Agaricomycetes</taxon>
        <taxon>Auriculariales</taxon>
        <taxon>Exidiaceae</taxon>
        <taxon>Exidia</taxon>
    </lineage>
</organism>
<reference evidence="1 2" key="1">
    <citation type="journal article" date="2016" name="Mol. Biol. Evol.">
        <title>Comparative Genomics of Early-Diverging Mushroom-Forming Fungi Provides Insights into the Origins of Lignocellulose Decay Capabilities.</title>
        <authorList>
            <person name="Nagy L.G."/>
            <person name="Riley R."/>
            <person name="Tritt A."/>
            <person name="Adam C."/>
            <person name="Daum C."/>
            <person name="Floudas D."/>
            <person name="Sun H."/>
            <person name="Yadav J.S."/>
            <person name="Pangilinan J."/>
            <person name="Larsson K.H."/>
            <person name="Matsuura K."/>
            <person name="Barry K."/>
            <person name="Labutti K."/>
            <person name="Kuo R."/>
            <person name="Ohm R.A."/>
            <person name="Bhattacharya S.S."/>
            <person name="Shirouzu T."/>
            <person name="Yoshinaga Y."/>
            <person name="Martin F.M."/>
            <person name="Grigoriev I.V."/>
            <person name="Hibbett D.S."/>
        </authorList>
    </citation>
    <scope>NUCLEOTIDE SEQUENCE [LARGE SCALE GENOMIC DNA]</scope>
    <source>
        <strain evidence="1 2">HHB12029</strain>
    </source>
</reference>
<dbReference type="InParanoid" id="A0A165AYA5"/>
<dbReference type="OrthoDB" id="2798482at2759"/>
<accession>A0A165AYA5</accession>
<dbReference type="Gene3D" id="2.40.70.10">
    <property type="entry name" value="Acid Proteases"/>
    <property type="match status" value="1"/>
</dbReference>
<sequence>MSSLGVSVLSARGTVSSKSEDTITVRLDSGASISLVAESYIKSLKSPPKIRTGMKVAIAQLTNKDPKIKGYVSVPIWITAEDGTPLKFSAELYVVPDMTIEVLLGEDFHLNYELSVLRNLELGSRVQVGETGFTFPATSTDKANRLRRRKAHANGALRAWKDTLIPAETTVRVPIAGDLQQGREWYVERFLIPQPDDSFLTVPNTLLDLRTEDAGRQEPLSIARRSYLPIANPSKTPRLLRAGTLIGYAQDPQSYLDKPGSQEKYDAMVAQA</sequence>